<reference evidence="3 4" key="1">
    <citation type="submission" date="2019-09" db="EMBL/GenBank/DDBJ databases">
        <title>Bird 10,000 Genomes (B10K) Project - Family phase.</title>
        <authorList>
            <person name="Zhang G."/>
        </authorList>
    </citation>
    <scope>NUCLEOTIDE SEQUENCE [LARGE SCALE GENOMIC DNA]</scope>
    <source>
        <strain evidence="3">B10K-DU-001-45</strain>
        <tissue evidence="3">Muscle</tissue>
    </source>
</reference>
<dbReference type="PANTHER" id="PTHR16209:SF3">
    <property type="entry name" value="PROLINE-RICH PROTEIN 7"/>
    <property type="match status" value="1"/>
</dbReference>
<dbReference type="AlphaFoldDB" id="A0A7L0QIQ9"/>
<keyword evidence="4" id="KW-1185">Reference proteome</keyword>
<accession>A0A7L0QIQ9</accession>
<feature type="non-terminal residue" evidence="3">
    <location>
        <position position="1"/>
    </location>
</feature>
<evidence type="ECO:0000256" key="2">
    <source>
        <dbReference type="SAM" id="Phobius"/>
    </source>
</evidence>
<proteinExistence type="predicted"/>
<evidence type="ECO:0000256" key="1">
    <source>
        <dbReference type="SAM" id="MobiDB-lite"/>
    </source>
</evidence>
<protein>
    <submittedName>
        <fullName evidence="3">PRR7 protein</fullName>
    </submittedName>
</protein>
<dbReference type="EMBL" id="VXAS01007579">
    <property type="protein sequence ID" value="NXL16908.1"/>
    <property type="molecule type" value="Genomic_DNA"/>
</dbReference>
<comment type="caution">
    <text evidence="3">The sequence shown here is derived from an EMBL/GenBank/DDBJ whole genome shotgun (WGS) entry which is preliminary data.</text>
</comment>
<evidence type="ECO:0000313" key="4">
    <source>
        <dbReference type="Proteomes" id="UP000550059"/>
    </source>
</evidence>
<name>A0A7L0QIQ9_SETKR</name>
<sequence length="273" mass="30655">MVMSQGTYTFLTCFAGFWLIWGLIVLLCCFCSYLRRRVKRQQEERLREQSLRALEMEPLHYEGYGGSPPGIAIPHRLRLEPHHHHHHPHHIPPPRPWSCRHGKEQGGALASPEHVPPPGLGGIRRESRGAALTAAGVRGGLCLAESDLSKPPCYEEALLMAEPPPPYSEVLMDTRGLYRKINAPFLSHERLEKQEQPPSYKPLFLDAGYGSALHLPRSASPGPACPDLYLQQECSPRMFPSWTDSELSSRDTYETGPWHLPVSMPLFGRTTAV</sequence>
<dbReference type="PANTHER" id="PTHR16209">
    <property type="entry name" value="VESICULAR, OVEREXPRESSED IN CANCER, PROSURVIVAL PROTEIN 1"/>
    <property type="match status" value="1"/>
</dbReference>
<evidence type="ECO:0000313" key="3">
    <source>
        <dbReference type="EMBL" id="NXL16908.1"/>
    </source>
</evidence>
<keyword evidence="2" id="KW-0472">Membrane</keyword>
<gene>
    <name evidence="3" type="primary">Prr7</name>
    <name evidence="3" type="ORF">SETKIR_R14760</name>
</gene>
<organism evidence="3 4">
    <name type="scientific">Setophaga kirtlandii</name>
    <name type="common">Kirtland's warbler</name>
    <name type="synonym">Dendroica kirtlandii</name>
    <dbReference type="NCBI Taxonomy" id="298831"/>
    <lineage>
        <taxon>Eukaryota</taxon>
        <taxon>Metazoa</taxon>
        <taxon>Chordata</taxon>
        <taxon>Craniata</taxon>
        <taxon>Vertebrata</taxon>
        <taxon>Euteleostomi</taxon>
        <taxon>Archelosauria</taxon>
        <taxon>Archosauria</taxon>
        <taxon>Dinosauria</taxon>
        <taxon>Saurischia</taxon>
        <taxon>Theropoda</taxon>
        <taxon>Coelurosauria</taxon>
        <taxon>Aves</taxon>
        <taxon>Neognathae</taxon>
        <taxon>Neoaves</taxon>
        <taxon>Telluraves</taxon>
        <taxon>Australaves</taxon>
        <taxon>Passeriformes</taxon>
        <taxon>Passeroidea</taxon>
        <taxon>Parulidae</taxon>
        <taxon>Setophaga</taxon>
    </lineage>
</organism>
<feature type="compositionally biased region" description="Basic residues" evidence="1">
    <location>
        <begin position="82"/>
        <end position="92"/>
    </location>
</feature>
<dbReference type="Proteomes" id="UP000550059">
    <property type="component" value="Unassembled WGS sequence"/>
</dbReference>
<feature type="transmembrane region" description="Helical" evidence="2">
    <location>
        <begin position="6"/>
        <end position="34"/>
    </location>
</feature>
<keyword evidence="2" id="KW-0812">Transmembrane</keyword>
<keyword evidence="2" id="KW-1133">Transmembrane helix</keyword>
<feature type="region of interest" description="Disordered" evidence="1">
    <location>
        <begin position="82"/>
        <end position="124"/>
    </location>
</feature>
<feature type="non-terminal residue" evidence="3">
    <location>
        <position position="273"/>
    </location>
</feature>
<dbReference type="InterPro" id="IPR051994">
    <property type="entry name" value="WW_domain-binding"/>
</dbReference>